<dbReference type="Proteomes" id="UP000656319">
    <property type="component" value="Unassembled WGS sequence"/>
</dbReference>
<name>A0ABM8P2R9_9BURK</name>
<protein>
    <submittedName>
        <fullName evidence="1">Uncharacterized protein</fullName>
    </submittedName>
</protein>
<evidence type="ECO:0000313" key="1">
    <source>
        <dbReference type="EMBL" id="CAD6554608.1"/>
    </source>
</evidence>
<accession>A0ABM8P2R9</accession>
<keyword evidence="2" id="KW-1185">Reference proteome</keyword>
<evidence type="ECO:0000313" key="2">
    <source>
        <dbReference type="Proteomes" id="UP000656319"/>
    </source>
</evidence>
<comment type="caution">
    <text evidence="1">The sequence shown here is derived from an EMBL/GenBank/DDBJ whole genome shotgun (WGS) entry which is preliminary data.</text>
</comment>
<proteinExistence type="predicted"/>
<reference evidence="1 2" key="1">
    <citation type="submission" date="2020-10" db="EMBL/GenBank/DDBJ databases">
        <authorList>
            <person name="Peeters C."/>
        </authorList>
    </citation>
    <scope>NUCLEOTIDE SEQUENCE [LARGE SCALE GENOMIC DNA]</scope>
    <source>
        <strain evidence="1 2">LMG 27952</strain>
    </source>
</reference>
<sequence length="40" mass="4887">MQAQGPLVKKIWNIYFWGRYTDYVRRNFLRPEARVNALNT</sequence>
<gene>
    <name evidence="1" type="ORF">LMG27952_05640</name>
</gene>
<organism evidence="1 2">
    <name type="scientific">Paraburkholderia hiiakae</name>
    <dbReference type="NCBI Taxonomy" id="1081782"/>
    <lineage>
        <taxon>Bacteria</taxon>
        <taxon>Pseudomonadati</taxon>
        <taxon>Pseudomonadota</taxon>
        <taxon>Betaproteobacteria</taxon>
        <taxon>Burkholderiales</taxon>
        <taxon>Burkholderiaceae</taxon>
        <taxon>Paraburkholderia</taxon>
    </lineage>
</organism>
<dbReference type="EMBL" id="CAJHCQ010000018">
    <property type="protein sequence ID" value="CAD6554608.1"/>
    <property type="molecule type" value="Genomic_DNA"/>
</dbReference>